<dbReference type="PANTHER" id="PTHR30537:SF26">
    <property type="entry name" value="GLYCINE CLEAVAGE SYSTEM TRANSCRIPTIONAL ACTIVATOR"/>
    <property type="match status" value="1"/>
</dbReference>
<dbReference type="SUPFAM" id="SSF46785">
    <property type="entry name" value="Winged helix' DNA-binding domain"/>
    <property type="match status" value="1"/>
</dbReference>
<comment type="caution">
    <text evidence="6">The sequence shown here is derived from an EMBL/GenBank/DDBJ whole genome shotgun (WGS) entry which is preliminary data.</text>
</comment>
<dbReference type="PRINTS" id="PR00039">
    <property type="entry name" value="HTHLYSR"/>
</dbReference>
<dbReference type="Gene3D" id="1.10.10.10">
    <property type="entry name" value="Winged helix-like DNA-binding domain superfamily/Winged helix DNA-binding domain"/>
    <property type="match status" value="1"/>
</dbReference>
<dbReference type="PROSITE" id="PS50931">
    <property type="entry name" value="HTH_LYSR"/>
    <property type="match status" value="1"/>
</dbReference>
<dbReference type="PATRIC" id="fig|106592.7.peg.6907"/>
<dbReference type="InterPro" id="IPR058163">
    <property type="entry name" value="LysR-type_TF_proteobact-type"/>
</dbReference>
<dbReference type="GO" id="GO:0043565">
    <property type="term" value="F:sequence-specific DNA binding"/>
    <property type="evidence" value="ECO:0007669"/>
    <property type="project" value="TreeGrafter"/>
</dbReference>
<keyword evidence="4" id="KW-0804">Transcription</keyword>
<keyword evidence="2" id="KW-0805">Transcription regulation</keyword>
<name>A0A0L8BCU5_ENSAD</name>
<evidence type="ECO:0000256" key="1">
    <source>
        <dbReference type="ARBA" id="ARBA00009437"/>
    </source>
</evidence>
<accession>A0A0L8BCU5</accession>
<feature type="domain" description="HTH lysR-type" evidence="5">
    <location>
        <begin position="6"/>
        <end position="63"/>
    </location>
</feature>
<dbReference type="PANTHER" id="PTHR30537">
    <property type="entry name" value="HTH-TYPE TRANSCRIPTIONAL REGULATOR"/>
    <property type="match status" value="1"/>
</dbReference>
<organism evidence="6 7">
    <name type="scientific">Ensifer adhaerens</name>
    <name type="common">Sinorhizobium morelense</name>
    <dbReference type="NCBI Taxonomy" id="106592"/>
    <lineage>
        <taxon>Bacteria</taxon>
        <taxon>Pseudomonadati</taxon>
        <taxon>Pseudomonadota</taxon>
        <taxon>Alphaproteobacteria</taxon>
        <taxon>Hyphomicrobiales</taxon>
        <taxon>Rhizobiaceae</taxon>
        <taxon>Sinorhizobium/Ensifer group</taxon>
        <taxon>Ensifer</taxon>
    </lineage>
</organism>
<sequence length="300" mass="33004">MKRGRLPLTALRSFEAAGRLESFTLAAGELFVSQAAVSRQIRELEDFVGRPLFERRHRSVSLTAEGRSLLSVLTSAFDMVGDSLEALSGRKLTHTLRVSAEPCFAGCWLVPHLAQFQSEHPEIDLLIDADPRLVEFRSGDADIAIRHSARHSSWPRVEARRLAALEMIPVIAPELARSGRPLSTPVDLMQHALLHEDNRELWEQWFAAAGVGPARIERGAIFNDGAMVLQATLRGNGVGLIDRDSVRGDLEAGRLLQPFDISVPYGAFFLVARRFDALSEAAQAFAAWVERSYPGAGRGS</sequence>
<dbReference type="Pfam" id="PF00126">
    <property type="entry name" value="HTH_1"/>
    <property type="match status" value="1"/>
</dbReference>
<dbReference type="OrthoDB" id="9793571at2"/>
<evidence type="ECO:0000313" key="7">
    <source>
        <dbReference type="Proteomes" id="UP000037425"/>
    </source>
</evidence>
<evidence type="ECO:0000256" key="4">
    <source>
        <dbReference type="ARBA" id="ARBA00023163"/>
    </source>
</evidence>
<dbReference type="InterPro" id="IPR036388">
    <property type="entry name" value="WH-like_DNA-bd_sf"/>
</dbReference>
<dbReference type="Pfam" id="PF03466">
    <property type="entry name" value="LysR_substrate"/>
    <property type="match status" value="1"/>
</dbReference>
<evidence type="ECO:0000313" key="6">
    <source>
        <dbReference type="EMBL" id="KOF12389.1"/>
    </source>
</evidence>
<keyword evidence="3" id="KW-0238">DNA-binding</keyword>
<dbReference type="GO" id="GO:0006351">
    <property type="term" value="P:DNA-templated transcription"/>
    <property type="evidence" value="ECO:0007669"/>
    <property type="project" value="TreeGrafter"/>
</dbReference>
<dbReference type="RefSeq" id="WP_053253327.1">
    <property type="nucleotide sequence ID" value="NZ_LGAP01000065.1"/>
</dbReference>
<evidence type="ECO:0000259" key="5">
    <source>
        <dbReference type="PROSITE" id="PS50931"/>
    </source>
</evidence>
<dbReference type="EMBL" id="LGAP01000065">
    <property type="protein sequence ID" value="KOF12389.1"/>
    <property type="molecule type" value="Genomic_DNA"/>
</dbReference>
<dbReference type="Gene3D" id="3.40.190.10">
    <property type="entry name" value="Periplasmic binding protein-like II"/>
    <property type="match status" value="2"/>
</dbReference>
<evidence type="ECO:0000256" key="3">
    <source>
        <dbReference type="ARBA" id="ARBA00023125"/>
    </source>
</evidence>
<dbReference type="CDD" id="cd08432">
    <property type="entry name" value="PBP2_GcdR_TrpI_HvrB_AmpR_like"/>
    <property type="match status" value="1"/>
</dbReference>
<comment type="similarity">
    <text evidence="1">Belongs to the LysR transcriptional regulatory family.</text>
</comment>
<protein>
    <submittedName>
        <fullName evidence="6">Transcriptional regulator</fullName>
    </submittedName>
</protein>
<proteinExistence type="inferred from homology"/>
<dbReference type="GO" id="GO:0003700">
    <property type="term" value="F:DNA-binding transcription factor activity"/>
    <property type="evidence" value="ECO:0007669"/>
    <property type="project" value="InterPro"/>
</dbReference>
<reference evidence="7" key="1">
    <citation type="submission" date="2015-07" db="EMBL/GenBank/DDBJ databases">
        <title>Whole genome sequence of an Ensifer adhaerens strain isolated from a cave pool in the Wind Cave National Park.</title>
        <authorList>
            <person name="Eng W.W.H."/>
            <person name="Gan H.M."/>
            <person name="Barton H.A."/>
            <person name="Savka M.A."/>
        </authorList>
    </citation>
    <scope>NUCLEOTIDE SEQUENCE [LARGE SCALE GENOMIC DNA]</scope>
    <source>
        <strain evidence="7">SD006</strain>
    </source>
</reference>
<dbReference type="InterPro" id="IPR000847">
    <property type="entry name" value="LysR_HTH_N"/>
</dbReference>
<dbReference type="Proteomes" id="UP000037425">
    <property type="component" value="Unassembled WGS sequence"/>
</dbReference>
<dbReference type="AlphaFoldDB" id="A0A0L8BCU5"/>
<evidence type="ECO:0000256" key="2">
    <source>
        <dbReference type="ARBA" id="ARBA00023015"/>
    </source>
</evidence>
<dbReference type="InterPro" id="IPR036390">
    <property type="entry name" value="WH_DNA-bd_sf"/>
</dbReference>
<dbReference type="FunFam" id="1.10.10.10:FF:000038">
    <property type="entry name" value="Glycine cleavage system transcriptional activator"/>
    <property type="match status" value="1"/>
</dbReference>
<dbReference type="SUPFAM" id="SSF53850">
    <property type="entry name" value="Periplasmic binding protein-like II"/>
    <property type="match status" value="1"/>
</dbReference>
<gene>
    <name evidence="6" type="ORF">AC244_34610</name>
</gene>
<dbReference type="InterPro" id="IPR005119">
    <property type="entry name" value="LysR_subst-bd"/>
</dbReference>